<protein>
    <submittedName>
        <fullName evidence="3">ABC transporter substrate-binding protein</fullName>
    </submittedName>
</protein>
<proteinExistence type="predicted"/>
<reference evidence="3" key="1">
    <citation type="submission" date="2024-02" db="EMBL/GenBank/DDBJ databases">
        <title>Bacterial skin colonization with Propionibacterium avidum as a risk factor for Periprosthetic Joint Infections - a single-center prospective study.</title>
        <authorList>
            <person name="Achermann Y."/>
        </authorList>
    </citation>
    <scope>NUCLEOTIDE SEQUENCE</scope>
    <source>
        <strain evidence="3">PAVI-2017310195</strain>
    </source>
</reference>
<dbReference type="RefSeq" id="WP_334353107.1">
    <property type="nucleotide sequence ID" value="NZ_JBAKUA010000001.1"/>
</dbReference>
<dbReference type="GO" id="GO:0042597">
    <property type="term" value="C:periplasmic space"/>
    <property type="evidence" value="ECO:0007669"/>
    <property type="project" value="UniProtKB-ARBA"/>
</dbReference>
<evidence type="ECO:0000259" key="2">
    <source>
        <dbReference type="Pfam" id="PF00496"/>
    </source>
</evidence>
<dbReference type="PANTHER" id="PTHR30290">
    <property type="entry name" value="PERIPLASMIC BINDING COMPONENT OF ABC TRANSPORTER"/>
    <property type="match status" value="1"/>
</dbReference>
<dbReference type="PROSITE" id="PS51257">
    <property type="entry name" value="PROKAR_LIPOPROTEIN"/>
    <property type="match status" value="1"/>
</dbReference>
<dbReference type="InterPro" id="IPR039424">
    <property type="entry name" value="SBP_5"/>
</dbReference>
<dbReference type="InterPro" id="IPR000914">
    <property type="entry name" value="SBP_5_dom"/>
</dbReference>
<accession>A0AB35XDQ6</accession>
<dbReference type="CDD" id="cd08494">
    <property type="entry name" value="PBP2_NikA_DppA_OppA_like_6"/>
    <property type="match status" value="1"/>
</dbReference>
<dbReference type="AlphaFoldDB" id="A0AB35XDQ6"/>
<gene>
    <name evidence="3" type="ORF">V7F78_00210</name>
</gene>
<dbReference type="PIRSF" id="PIRSF002741">
    <property type="entry name" value="MppA"/>
    <property type="match status" value="1"/>
</dbReference>
<dbReference type="GO" id="GO:1904680">
    <property type="term" value="F:peptide transmembrane transporter activity"/>
    <property type="evidence" value="ECO:0007669"/>
    <property type="project" value="TreeGrafter"/>
</dbReference>
<dbReference type="EMBL" id="JBAKUA010000001">
    <property type="protein sequence ID" value="MEH1545470.1"/>
    <property type="molecule type" value="Genomic_DNA"/>
</dbReference>
<dbReference type="GO" id="GO:0043190">
    <property type="term" value="C:ATP-binding cassette (ABC) transporter complex"/>
    <property type="evidence" value="ECO:0007669"/>
    <property type="project" value="InterPro"/>
</dbReference>
<dbReference type="Gene3D" id="3.40.190.10">
    <property type="entry name" value="Periplasmic binding protein-like II"/>
    <property type="match status" value="1"/>
</dbReference>
<dbReference type="InterPro" id="IPR030678">
    <property type="entry name" value="Peptide/Ni-bd"/>
</dbReference>
<evidence type="ECO:0000256" key="1">
    <source>
        <dbReference type="ARBA" id="ARBA00022729"/>
    </source>
</evidence>
<comment type="caution">
    <text evidence="3">The sequence shown here is derived from an EMBL/GenBank/DDBJ whole genome shotgun (WGS) entry which is preliminary data.</text>
</comment>
<name>A0AB35XDQ6_9ACTN</name>
<organism evidence="3 4">
    <name type="scientific">Cutibacterium avidum</name>
    <dbReference type="NCBI Taxonomy" id="33010"/>
    <lineage>
        <taxon>Bacteria</taxon>
        <taxon>Bacillati</taxon>
        <taxon>Actinomycetota</taxon>
        <taxon>Actinomycetes</taxon>
        <taxon>Propionibacteriales</taxon>
        <taxon>Propionibacteriaceae</taxon>
        <taxon>Cutibacterium</taxon>
    </lineage>
</organism>
<evidence type="ECO:0000313" key="4">
    <source>
        <dbReference type="Proteomes" id="UP001309299"/>
    </source>
</evidence>
<dbReference type="GO" id="GO:0015833">
    <property type="term" value="P:peptide transport"/>
    <property type="evidence" value="ECO:0007669"/>
    <property type="project" value="TreeGrafter"/>
</dbReference>
<evidence type="ECO:0000313" key="3">
    <source>
        <dbReference type="EMBL" id="MEH1545470.1"/>
    </source>
</evidence>
<keyword evidence="1" id="KW-0732">Signal</keyword>
<feature type="domain" description="Solute-binding protein family 5" evidence="2">
    <location>
        <begin position="73"/>
        <end position="402"/>
    </location>
</feature>
<sequence length="495" mass="53415">MRGQLKAAGLAVAVALSTTGITGCQSAEEGVLTIGATAAPPTLDLVSNAAAAIPQVLLYNVYETLIRVDDSGKLVGLLAKSWQLSEDGLHLAFHLDPSARFASGAAVNSAAVKTSLERMRAESASPVNQANLSAVKAIRTPDDATVILDLSHRDNFLLFNLASTSGVVIDPATKDLATRPQGSGPYVVTEFTPGHSVTLSPSPHPWHEGGRPTVRFSYYSDPTSHTAALLSGDLDVVSDLTTPQALSRFTSNPAYRVLRGTTNGEVVLGMNNTSKPLSDRRVRQAILMAIDRNGLLDVVWNGQGTLIGSMVPPTDPWFTDLSHTWPYDPARARKLLAEAGYPNGLTLRLRAAALPYATAASRVVASDLAQIGITVESDELEFPARWLDVVYTHADYDLTIVAHVEARDIVNWANPDYYWRYRNKEFNRLIESAQTGPADRTNETMMQASRILATDAAGGFLFLMPKITISKAGISGLQRNSTSMSFDLTKVRRTR</sequence>
<dbReference type="PANTHER" id="PTHR30290:SF38">
    <property type="entry name" value="D,D-DIPEPTIDE-BINDING PERIPLASMIC PROTEIN DDPA-RELATED"/>
    <property type="match status" value="1"/>
</dbReference>
<dbReference type="Gene3D" id="3.10.105.10">
    <property type="entry name" value="Dipeptide-binding Protein, Domain 3"/>
    <property type="match status" value="1"/>
</dbReference>
<dbReference type="Proteomes" id="UP001309299">
    <property type="component" value="Unassembled WGS sequence"/>
</dbReference>
<dbReference type="SUPFAM" id="SSF53850">
    <property type="entry name" value="Periplasmic binding protein-like II"/>
    <property type="match status" value="1"/>
</dbReference>
<dbReference type="Pfam" id="PF00496">
    <property type="entry name" value="SBP_bac_5"/>
    <property type="match status" value="1"/>
</dbReference>